<dbReference type="InterPro" id="IPR000832">
    <property type="entry name" value="GPCR_2_secretin-like"/>
</dbReference>
<gene>
    <name evidence="6" type="ORF">CRENBAI_018768</name>
</gene>
<proteinExistence type="predicted"/>
<dbReference type="PANTHER" id="PTHR12011">
    <property type="entry name" value="ADHESION G-PROTEIN COUPLED RECEPTOR"/>
    <property type="match status" value="1"/>
</dbReference>
<evidence type="ECO:0000256" key="4">
    <source>
        <dbReference type="ARBA" id="ARBA00023136"/>
    </source>
</evidence>
<accession>A0AAV9RT81</accession>
<organism evidence="6 7">
    <name type="scientific">Crenichthys baileyi</name>
    <name type="common">White River springfish</name>
    <dbReference type="NCBI Taxonomy" id="28760"/>
    <lineage>
        <taxon>Eukaryota</taxon>
        <taxon>Metazoa</taxon>
        <taxon>Chordata</taxon>
        <taxon>Craniata</taxon>
        <taxon>Vertebrata</taxon>
        <taxon>Euteleostomi</taxon>
        <taxon>Actinopterygii</taxon>
        <taxon>Neopterygii</taxon>
        <taxon>Teleostei</taxon>
        <taxon>Neoteleostei</taxon>
        <taxon>Acanthomorphata</taxon>
        <taxon>Ovalentaria</taxon>
        <taxon>Atherinomorphae</taxon>
        <taxon>Cyprinodontiformes</taxon>
        <taxon>Goodeidae</taxon>
        <taxon>Crenichthys</taxon>
    </lineage>
</organism>
<comment type="subcellular location">
    <subcellularLocation>
        <location evidence="1">Membrane</location>
        <topology evidence="1">Multi-pass membrane protein</topology>
    </subcellularLocation>
</comment>
<dbReference type="GO" id="GO:0007189">
    <property type="term" value="P:adenylate cyclase-activating G protein-coupled receptor signaling pathway"/>
    <property type="evidence" value="ECO:0007669"/>
    <property type="project" value="TreeGrafter"/>
</dbReference>
<dbReference type="Proteomes" id="UP001311232">
    <property type="component" value="Unassembled WGS sequence"/>
</dbReference>
<dbReference type="Gene3D" id="1.20.1070.10">
    <property type="entry name" value="Rhodopsin 7-helix transmembrane proteins"/>
    <property type="match status" value="1"/>
</dbReference>
<name>A0AAV9RT81_9TELE</name>
<evidence type="ECO:0000256" key="3">
    <source>
        <dbReference type="ARBA" id="ARBA00022989"/>
    </source>
</evidence>
<dbReference type="AlphaFoldDB" id="A0AAV9RT81"/>
<dbReference type="PANTHER" id="PTHR12011:SF433">
    <property type="entry name" value="ADHESION G PROTEIN-COUPLED RECEPTOR E1-LIKE-RELATED"/>
    <property type="match status" value="1"/>
</dbReference>
<sequence length="92" mass="10481">MMLQVGCAVVAGILHFFYLPTFCWMCLEGIQLFRMVVLVFNTNFKTIYMMEGGYGVQLFTSGWCRFQSVSQSVDAEVEGLLILSRHQDVPCK</sequence>
<feature type="transmembrane region" description="Helical" evidence="5">
    <location>
        <begin position="6"/>
        <end position="27"/>
    </location>
</feature>
<dbReference type="EMBL" id="JAHHUM010001446">
    <property type="protein sequence ID" value="KAK5612251.1"/>
    <property type="molecule type" value="Genomic_DNA"/>
</dbReference>
<keyword evidence="2 5" id="KW-0812">Transmembrane</keyword>
<keyword evidence="4 5" id="KW-0472">Membrane</keyword>
<comment type="caution">
    <text evidence="6">The sequence shown here is derived from an EMBL/GenBank/DDBJ whole genome shotgun (WGS) entry which is preliminary data.</text>
</comment>
<dbReference type="Pfam" id="PF00002">
    <property type="entry name" value="7tm_2"/>
    <property type="match status" value="1"/>
</dbReference>
<dbReference type="GO" id="GO:0004930">
    <property type="term" value="F:G protein-coupled receptor activity"/>
    <property type="evidence" value="ECO:0007669"/>
    <property type="project" value="InterPro"/>
</dbReference>
<reference evidence="6 7" key="1">
    <citation type="submission" date="2021-06" db="EMBL/GenBank/DDBJ databases">
        <authorList>
            <person name="Palmer J.M."/>
        </authorList>
    </citation>
    <scope>NUCLEOTIDE SEQUENCE [LARGE SCALE GENOMIC DNA]</scope>
    <source>
        <strain evidence="6 7">MEX-2019</strain>
        <tissue evidence="6">Muscle</tissue>
    </source>
</reference>
<keyword evidence="7" id="KW-1185">Reference proteome</keyword>
<evidence type="ECO:0000256" key="5">
    <source>
        <dbReference type="SAM" id="Phobius"/>
    </source>
</evidence>
<protein>
    <submittedName>
        <fullName evidence="6">Uncharacterized protein</fullName>
    </submittedName>
</protein>
<dbReference type="GO" id="GO:0005886">
    <property type="term" value="C:plasma membrane"/>
    <property type="evidence" value="ECO:0007669"/>
    <property type="project" value="TreeGrafter"/>
</dbReference>
<evidence type="ECO:0000256" key="1">
    <source>
        <dbReference type="ARBA" id="ARBA00004141"/>
    </source>
</evidence>
<evidence type="ECO:0000313" key="7">
    <source>
        <dbReference type="Proteomes" id="UP001311232"/>
    </source>
</evidence>
<keyword evidence="3 5" id="KW-1133">Transmembrane helix</keyword>
<evidence type="ECO:0000256" key="2">
    <source>
        <dbReference type="ARBA" id="ARBA00022692"/>
    </source>
</evidence>
<evidence type="ECO:0000313" key="6">
    <source>
        <dbReference type="EMBL" id="KAK5612251.1"/>
    </source>
</evidence>